<keyword evidence="2" id="KW-1185">Reference proteome</keyword>
<gene>
    <name evidence="1" type="ORF">CEXT_144531</name>
</gene>
<comment type="caution">
    <text evidence="1">The sequence shown here is derived from an EMBL/GenBank/DDBJ whole genome shotgun (WGS) entry which is preliminary data.</text>
</comment>
<dbReference type="EMBL" id="BPLR01018837">
    <property type="protein sequence ID" value="GIZ02644.1"/>
    <property type="molecule type" value="Genomic_DNA"/>
</dbReference>
<proteinExistence type="predicted"/>
<name>A0AAV4Y6W8_CAEEX</name>
<dbReference type="Proteomes" id="UP001054945">
    <property type="component" value="Unassembled WGS sequence"/>
</dbReference>
<evidence type="ECO:0000313" key="2">
    <source>
        <dbReference type="Proteomes" id="UP001054945"/>
    </source>
</evidence>
<reference evidence="1 2" key="1">
    <citation type="submission" date="2021-06" db="EMBL/GenBank/DDBJ databases">
        <title>Caerostris extrusa draft genome.</title>
        <authorList>
            <person name="Kono N."/>
            <person name="Arakawa K."/>
        </authorList>
    </citation>
    <scope>NUCLEOTIDE SEQUENCE [LARGE SCALE GENOMIC DNA]</scope>
</reference>
<evidence type="ECO:0000313" key="1">
    <source>
        <dbReference type="EMBL" id="GIZ02644.1"/>
    </source>
</evidence>
<dbReference type="AlphaFoldDB" id="A0AAV4Y6W8"/>
<accession>A0AAV4Y6W8</accession>
<protein>
    <submittedName>
        <fullName evidence="1">Uncharacterized protein</fullName>
    </submittedName>
</protein>
<organism evidence="1 2">
    <name type="scientific">Caerostris extrusa</name>
    <name type="common">Bark spider</name>
    <name type="synonym">Caerostris bankana</name>
    <dbReference type="NCBI Taxonomy" id="172846"/>
    <lineage>
        <taxon>Eukaryota</taxon>
        <taxon>Metazoa</taxon>
        <taxon>Ecdysozoa</taxon>
        <taxon>Arthropoda</taxon>
        <taxon>Chelicerata</taxon>
        <taxon>Arachnida</taxon>
        <taxon>Araneae</taxon>
        <taxon>Araneomorphae</taxon>
        <taxon>Entelegynae</taxon>
        <taxon>Araneoidea</taxon>
        <taxon>Araneidae</taxon>
        <taxon>Caerostris</taxon>
    </lineage>
</organism>
<sequence length="67" mass="7669">MYNSTTMKQISVSEVICERIPCGLVYPSRWPLLTVKLMSHEYFASTSSELPSMLEGQDLPCQIRRES</sequence>